<feature type="transmembrane region" description="Helical" evidence="1">
    <location>
        <begin position="205"/>
        <end position="222"/>
    </location>
</feature>
<reference evidence="2 3" key="1">
    <citation type="submission" date="2018-08" db="EMBL/GenBank/DDBJ databases">
        <title>Actinomadura jelena sp. nov., a novel Actinomycete isolated from soil in Chad.</title>
        <authorList>
            <person name="Shi L."/>
        </authorList>
    </citation>
    <scope>NUCLEOTIDE SEQUENCE [LARGE SCALE GENOMIC DNA]</scope>
    <source>
        <strain evidence="2 3">NEAU-G17</strain>
    </source>
</reference>
<evidence type="ECO:0000313" key="3">
    <source>
        <dbReference type="Proteomes" id="UP000261811"/>
    </source>
</evidence>
<sequence>MRVFWRRPSADLALVAGLVYLNQALFTVYVLREHGGDVSFVASYLPSGWFALADGPAMRAFASHVPAPGLLAPSVLRVQAFLELPFVLLAYGVVLRRLSVRWYRRMLDGPPLWAASATYTTVFCLVEQHFSNPYTDADIAIRIASAVITPLWIGWTTRHDPAAERPLGVVGLVAFGAFTWALGQLVLTVYDTALLYNLGHLPGRLPSALVASAVLVGARVVADRYGERGEPGVAVRTVTAGLRWALVLFFVPALAVRYGVNLGLALPSAAAGLAVCVAAALLAVREALRGQNRVRVAGWCGQMARAAGVGGVAGLVARHAASDAYYEAALLRSAAVAFLAAVLVCAGTDRPCAGTDRLSRPADAARRRS</sequence>
<feature type="transmembrane region" description="Helical" evidence="1">
    <location>
        <begin position="76"/>
        <end position="95"/>
    </location>
</feature>
<feature type="transmembrane region" description="Helical" evidence="1">
    <location>
        <begin position="262"/>
        <end position="284"/>
    </location>
</feature>
<gene>
    <name evidence="2" type="ORF">DZF91_29620</name>
</gene>
<dbReference type="AlphaFoldDB" id="A0A372JDG7"/>
<keyword evidence="3" id="KW-1185">Reference proteome</keyword>
<keyword evidence="1" id="KW-0812">Transmembrane</keyword>
<comment type="caution">
    <text evidence="2">The sequence shown here is derived from an EMBL/GenBank/DDBJ whole genome shotgun (WGS) entry which is preliminary data.</text>
</comment>
<keyword evidence="1" id="KW-0472">Membrane</keyword>
<feature type="transmembrane region" description="Helical" evidence="1">
    <location>
        <begin position="12"/>
        <end position="31"/>
    </location>
</feature>
<dbReference type="Proteomes" id="UP000261811">
    <property type="component" value="Unassembled WGS sequence"/>
</dbReference>
<feature type="transmembrane region" description="Helical" evidence="1">
    <location>
        <begin position="234"/>
        <end position="256"/>
    </location>
</feature>
<evidence type="ECO:0000256" key="1">
    <source>
        <dbReference type="SAM" id="Phobius"/>
    </source>
</evidence>
<feature type="transmembrane region" description="Helical" evidence="1">
    <location>
        <begin position="329"/>
        <end position="348"/>
    </location>
</feature>
<dbReference type="OrthoDB" id="3683456at2"/>
<feature type="transmembrane region" description="Helical" evidence="1">
    <location>
        <begin position="296"/>
        <end position="317"/>
    </location>
</feature>
<keyword evidence="1" id="KW-1133">Transmembrane helix</keyword>
<dbReference type="EMBL" id="QURH01000877">
    <property type="protein sequence ID" value="RFU38063.1"/>
    <property type="molecule type" value="Genomic_DNA"/>
</dbReference>
<accession>A0A372JDG7</accession>
<organism evidence="2 3">
    <name type="scientific">Actinomadura logoneensis</name>
    <dbReference type="NCBI Taxonomy" id="2293572"/>
    <lineage>
        <taxon>Bacteria</taxon>
        <taxon>Bacillati</taxon>
        <taxon>Actinomycetota</taxon>
        <taxon>Actinomycetes</taxon>
        <taxon>Streptosporangiales</taxon>
        <taxon>Thermomonosporaceae</taxon>
        <taxon>Actinomadura</taxon>
    </lineage>
</organism>
<feature type="transmembrane region" description="Helical" evidence="1">
    <location>
        <begin position="167"/>
        <end position="190"/>
    </location>
</feature>
<evidence type="ECO:0000313" key="2">
    <source>
        <dbReference type="EMBL" id="RFU38063.1"/>
    </source>
</evidence>
<name>A0A372JDG7_9ACTN</name>
<proteinExistence type="predicted"/>
<protein>
    <submittedName>
        <fullName evidence="2">Uncharacterized protein</fullName>
    </submittedName>
</protein>
<dbReference type="RefSeq" id="WP_117360396.1">
    <property type="nucleotide sequence ID" value="NZ_QURH01000877.1"/>
</dbReference>